<evidence type="ECO:0000313" key="1">
    <source>
        <dbReference type="EMBL" id="VYT28377.1"/>
    </source>
</evidence>
<dbReference type="RefSeq" id="WP_311776275.1">
    <property type="nucleotide sequence ID" value="NZ_CACRTB010000023.1"/>
</dbReference>
<protein>
    <recommendedName>
        <fullName evidence="2">DUF3987 domain-containing protein</fullName>
    </recommendedName>
</protein>
<dbReference type="Pfam" id="PF13148">
    <property type="entry name" value="DUF3987"/>
    <property type="match status" value="1"/>
</dbReference>
<accession>A0A6N2VFG0</accession>
<name>A0A6N2VFG0_9BACE</name>
<dbReference type="InterPro" id="IPR025048">
    <property type="entry name" value="DUF3987"/>
</dbReference>
<proteinExistence type="predicted"/>
<gene>
    <name evidence="1" type="ORF">BCLFYP20_00116</name>
</gene>
<evidence type="ECO:0008006" key="2">
    <source>
        <dbReference type="Google" id="ProtNLM"/>
    </source>
</evidence>
<sequence length="475" mass="53660">MSMGIALEICNKVMSEVQGIKDTGFPLDAFPERVQTIILDMVRYENFKVEYLAPAMLSAVSSALGGTYYVRVKGQWITNAALYIIMVGRPGLGKTPPLEAAFCPIRWNDNAKIEKFKADMAAYQNAAKESKSDCGMEKPVLSRTLVSDFTPEALLYAHHNSPRGVTILVDEIMGMFNSANRYNNGQLIEQLLTAWSGGALDVVRVNNPIPLHIEHPCINMIGTTQTKRMGELMKKGYEENGLLDRILFTLPKVQQLTSWTKEEDNSTHHRSASAMEAWQSIIRKVLALDYETGEDGKKQNFHLIDMEEEARDEFIASHNATILRTNAIEDDNMIESRPMKAPVHVARIALVLQVLRYACGESHLQFVTRLAMHGAIRLMEYFEDSYCRIREYVANDACDEPSRELLSMLNDSFTTAEALAAGKQLKVTDRTVMNYLKELLKNRLVHKIWQGEYRKTVFDEFTKGSVEGESKSKLQ</sequence>
<organism evidence="1">
    <name type="scientific">Bacteroides caccae</name>
    <dbReference type="NCBI Taxonomy" id="47678"/>
    <lineage>
        <taxon>Bacteria</taxon>
        <taxon>Pseudomonadati</taxon>
        <taxon>Bacteroidota</taxon>
        <taxon>Bacteroidia</taxon>
        <taxon>Bacteroidales</taxon>
        <taxon>Bacteroidaceae</taxon>
        <taxon>Bacteroides</taxon>
    </lineage>
</organism>
<dbReference type="AlphaFoldDB" id="A0A6N2VFG0"/>
<dbReference type="EMBL" id="CACRTB010000023">
    <property type="protein sequence ID" value="VYT28377.1"/>
    <property type="molecule type" value="Genomic_DNA"/>
</dbReference>
<reference evidence="1" key="1">
    <citation type="submission" date="2019-11" db="EMBL/GenBank/DDBJ databases">
        <authorList>
            <person name="Feng L."/>
        </authorList>
    </citation>
    <scope>NUCLEOTIDE SEQUENCE</scope>
    <source>
        <strain evidence="1">BcaccaeLFYP20</strain>
    </source>
</reference>